<dbReference type="InterPro" id="IPR055643">
    <property type="entry name" value="DUF7219"/>
</dbReference>
<dbReference type="Pfam" id="PF23856">
    <property type="entry name" value="DUF7219"/>
    <property type="match status" value="1"/>
</dbReference>
<organism evidence="1 2">
    <name type="scientific">Crocosphaera subtropica (strain ATCC 51142 / BH68)</name>
    <name type="common">Cyanothece sp. (strain ATCC 51142)</name>
    <dbReference type="NCBI Taxonomy" id="43989"/>
    <lineage>
        <taxon>Bacteria</taxon>
        <taxon>Bacillati</taxon>
        <taxon>Cyanobacteriota</taxon>
        <taxon>Cyanophyceae</taxon>
        <taxon>Oscillatoriophycideae</taxon>
        <taxon>Chroococcales</taxon>
        <taxon>Aphanothecaceae</taxon>
        <taxon>Crocosphaera</taxon>
        <taxon>Crocosphaera subtropica</taxon>
    </lineage>
</organism>
<accession>B1WR53</accession>
<sequence>MRSSNVILAIVIGESLYTIFEEIAFMASNQDKDDFFHPRYPYRGEVKPENIVFNANLQEFAQEVSYICNLETAGKIKPGQAYHKIKDLWKKLKLSKEELKIGDNLFNQEFDDNDDDSTENDKS</sequence>
<protein>
    <submittedName>
        <fullName evidence="1">Uncharacterized protein</fullName>
    </submittedName>
</protein>
<dbReference type="HOGENOM" id="CLU_163892_0_0_3"/>
<keyword evidence="2" id="KW-1185">Reference proteome</keyword>
<name>B1WR53_CROS5</name>
<dbReference type="eggNOG" id="ENOG5032Y1Q">
    <property type="taxonomic scope" value="Bacteria"/>
</dbReference>
<evidence type="ECO:0000313" key="2">
    <source>
        <dbReference type="Proteomes" id="UP000001203"/>
    </source>
</evidence>
<dbReference type="KEGG" id="cyt:cce_0760"/>
<dbReference type="EMBL" id="CP000806">
    <property type="protein sequence ID" value="ACB50111.1"/>
    <property type="molecule type" value="Genomic_DNA"/>
</dbReference>
<gene>
    <name evidence="1" type="ordered locus">cce_0760</name>
</gene>
<evidence type="ECO:0000313" key="1">
    <source>
        <dbReference type="EMBL" id="ACB50111.1"/>
    </source>
</evidence>
<dbReference type="STRING" id="43989.cce_0760"/>
<dbReference type="AlphaFoldDB" id="B1WR53"/>
<reference evidence="1 2" key="1">
    <citation type="journal article" date="2008" name="Proc. Natl. Acad. Sci. U.S.A.">
        <title>The genome of Cyanothece 51142, a unicellular diazotrophic cyanobacterium important in the marine nitrogen cycle.</title>
        <authorList>
            <person name="Welsh E.A."/>
            <person name="Liberton M."/>
            <person name="Stoeckel J."/>
            <person name="Loh T."/>
            <person name="Elvitigala T."/>
            <person name="Wang C."/>
            <person name="Wollam A."/>
            <person name="Fulton R.S."/>
            <person name="Clifton S.W."/>
            <person name="Jacobs J.M."/>
            <person name="Aurora R."/>
            <person name="Ghosh B.K."/>
            <person name="Sherman L.A."/>
            <person name="Smith R.D."/>
            <person name="Wilson R.K."/>
            <person name="Pakrasi H.B."/>
        </authorList>
    </citation>
    <scope>NUCLEOTIDE SEQUENCE [LARGE SCALE GENOMIC DNA]</scope>
    <source>
        <strain evidence="2">ATCC 51142 / BH68</strain>
    </source>
</reference>
<dbReference type="Proteomes" id="UP000001203">
    <property type="component" value="Chromosome circular"/>
</dbReference>
<proteinExistence type="predicted"/>